<sequence length="189" mass="22475">MKHVKFTAMEHGDGEDYDLLCESFEEYTSNLPQRILDSLRELNTAYEGYQISRYEHSLQTATRAYRNNENEETIVAALIHDIGGTLAPYNHAVLAAAILQPYVSEKTCWIVEHHDIFVKYYWGHHRGLDRYTREKYRQHPYYQATIDFCHNYDQNSFDPNYDTLPLEFFEPIVYKIFAQPRHHSPYLEE</sequence>
<evidence type="ECO:0000259" key="1">
    <source>
        <dbReference type="Pfam" id="PF01966"/>
    </source>
</evidence>
<evidence type="ECO:0000313" key="2">
    <source>
        <dbReference type="EMBL" id="OJJ19732.1"/>
    </source>
</evidence>
<reference evidence="2" key="1">
    <citation type="submission" date="2016-10" db="EMBL/GenBank/DDBJ databases">
        <title>CRISPR-Cas defence system in Roseofilum reptotaenium: evidence of a bacteriophage-cyanobacterium arms race in the coral black band disease.</title>
        <authorList>
            <person name="Buerger P."/>
            <person name="Wood-Charlson E.M."/>
            <person name="Weynberg K.D."/>
            <person name="Willis B."/>
            <person name="Van Oppen M.J."/>
        </authorList>
    </citation>
    <scope>NUCLEOTIDE SEQUENCE [LARGE SCALE GENOMIC DNA]</scope>
    <source>
        <strain evidence="2">AO1-A</strain>
    </source>
</reference>
<protein>
    <submittedName>
        <fullName evidence="2">Phosphohydrolase</fullName>
    </submittedName>
</protein>
<name>A0A1L9QLL2_9CYAN</name>
<dbReference type="InterPro" id="IPR052567">
    <property type="entry name" value="OP_Dioxygenase"/>
</dbReference>
<dbReference type="EMBL" id="MLAW01000051">
    <property type="protein sequence ID" value="OJJ19732.1"/>
    <property type="molecule type" value="Genomic_DNA"/>
</dbReference>
<dbReference type="Pfam" id="PF01966">
    <property type="entry name" value="HD"/>
    <property type="match status" value="1"/>
</dbReference>
<comment type="caution">
    <text evidence="2">The sequence shown here is derived from an EMBL/GenBank/DDBJ whole genome shotgun (WGS) entry which is preliminary data.</text>
</comment>
<dbReference type="STRING" id="1925591.BI308_21460"/>
<dbReference type="GO" id="GO:0016787">
    <property type="term" value="F:hydrolase activity"/>
    <property type="evidence" value="ECO:0007669"/>
    <property type="project" value="UniProtKB-KW"/>
</dbReference>
<dbReference type="PANTHER" id="PTHR40202:SF1">
    <property type="entry name" value="HD DOMAIN-CONTAINING PROTEIN"/>
    <property type="match status" value="1"/>
</dbReference>
<dbReference type="PANTHER" id="PTHR40202">
    <property type="match status" value="1"/>
</dbReference>
<gene>
    <name evidence="2" type="ORF">BI308_21460</name>
</gene>
<accession>A0A1L9QLL2</accession>
<organism evidence="2 3">
    <name type="scientific">Roseofilum reptotaenium AO1-A</name>
    <dbReference type="NCBI Taxonomy" id="1925591"/>
    <lineage>
        <taxon>Bacteria</taxon>
        <taxon>Bacillati</taxon>
        <taxon>Cyanobacteriota</taxon>
        <taxon>Cyanophyceae</taxon>
        <taxon>Desertifilales</taxon>
        <taxon>Desertifilaceae</taxon>
        <taxon>Roseofilum</taxon>
    </lineage>
</organism>
<evidence type="ECO:0000313" key="3">
    <source>
        <dbReference type="Proteomes" id="UP000183940"/>
    </source>
</evidence>
<dbReference type="Proteomes" id="UP000183940">
    <property type="component" value="Unassembled WGS sequence"/>
</dbReference>
<dbReference type="AlphaFoldDB" id="A0A1L9QLL2"/>
<dbReference type="InterPro" id="IPR006674">
    <property type="entry name" value="HD_domain"/>
</dbReference>
<dbReference type="SUPFAM" id="SSF109604">
    <property type="entry name" value="HD-domain/PDEase-like"/>
    <property type="match status" value="1"/>
</dbReference>
<dbReference type="Gene3D" id="1.10.3210.10">
    <property type="entry name" value="Hypothetical protein af1432"/>
    <property type="match status" value="1"/>
</dbReference>
<proteinExistence type="predicted"/>
<keyword evidence="3" id="KW-1185">Reference proteome</keyword>
<feature type="domain" description="HD" evidence="1">
    <location>
        <begin position="53"/>
        <end position="116"/>
    </location>
</feature>